<name>A0A074KZL1_9BACT</name>
<dbReference type="InterPro" id="IPR007863">
    <property type="entry name" value="Peptidase_M16_C"/>
</dbReference>
<dbReference type="PANTHER" id="PTHR11851">
    <property type="entry name" value="METALLOPROTEASE"/>
    <property type="match status" value="1"/>
</dbReference>
<evidence type="ECO:0000313" key="5">
    <source>
        <dbReference type="Proteomes" id="UP000027821"/>
    </source>
</evidence>
<dbReference type="AlphaFoldDB" id="A0A074KZL1"/>
<dbReference type="Gene3D" id="3.30.830.10">
    <property type="entry name" value="Metalloenzyme, LuxS/M16 peptidase-like"/>
    <property type="match status" value="2"/>
</dbReference>
<dbReference type="STRING" id="1048983.EL17_06430"/>
<sequence length="411" mass="47340">MSYNIKELANGIRIIHQEITHTRLIHCGFILDIGSRDETKEQEGIAHFWEHMAFKGTKKRKAFHILNRLDSVGGELNAYTTKEKICFYSSILNQHFNKAAELLCDITFNSTFPENQINRERQVILEEMSMYRDSPEDAIQDDFDAQIFENHALGRNILGREETVSKFTQKDFFDFVSSRLDTSKIVFSVVGNISFSKVLKQIEGFLTNIPVKKRLYIRSGFSNYQPIHKTVEKDITQSLFAIGKPAISLYHPDRFKLYLLNNILGGPSMTSRLNLALRERHGYVYSVESTYQAYTDTGFLGIFYGTEEKTAAKAKKLVMKELAKLRNQKLGSMQIHMAKEQAVGQMAMAEENYASLMLIFGKNLLDQNKVTELDQIFKIIKETSAEQLQELANEYLAEEDFSYLTYLPKKY</sequence>
<feature type="domain" description="Peptidase M16 N-terminal" evidence="2">
    <location>
        <begin position="18"/>
        <end position="159"/>
    </location>
</feature>
<proteinExistence type="inferred from homology"/>
<dbReference type="GO" id="GO:0008233">
    <property type="term" value="F:peptidase activity"/>
    <property type="evidence" value="ECO:0007669"/>
    <property type="project" value="UniProtKB-KW"/>
</dbReference>
<keyword evidence="4" id="KW-0645">Protease</keyword>
<dbReference type="PANTHER" id="PTHR11851:SF49">
    <property type="entry name" value="MITOCHONDRIAL-PROCESSING PEPTIDASE SUBUNIT ALPHA"/>
    <property type="match status" value="1"/>
</dbReference>
<dbReference type="GO" id="GO:0046872">
    <property type="term" value="F:metal ion binding"/>
    <property type="evidence" value="ECO:0007669"/>
    <property type="project" value="InterPro"/>
</dbReference>
<comment type="caution">
    <text evidence="4">The sequence shown here is derived from an EMBL/GenBank/DDBJ whole genome shotgun (WGS) entry which is preliminary data.</text>
</comment>
<dbReference type="InterPro" id="IPR050361">
    <property type="entry name" value="MPP/UQCRC_Complex"/>
</dbReference>
<organism evidence="4 5">
    <name type="scientific">Anditalea andensis</name>
    <dbReference type="NCBI Taxonomy" id="1048983"/>
    <lineage>
        <taxon>Bacteria</taxon>
        <taxon>Pseudomonadati</taxon>
        <taxon>Bacteroidota</taxon>
        <taxon>Cytophagia</taxon>
        <taxon>Cytophagales</taxon>
        <taxon>Cytophagaceae</taxon>
        <taxon>Anditalea</taxon>
    </lineage>
</organism>
<dbReference type="Pfam" id="PF00675">
    <property type="entry name" value="Peptidase_M16"/>
    <property type="match status" value="1"/>
</dbReference>
<accession>A0A074KZL1</accession>
<dbReference type="Pfam" id="PF05193">
    <property type="entry name" value="Peptidase_M16_C"/>
    <property type="match status" value="1"/>
</dbReference>
<evidence type="ECO:0000259" key="3">
    <source>
        <dbReference type="Pfam" id="PF05193"/>
    </source>
</evidence>
<comment type="similarity">
    <text evidence="1">Belongs to the peptidase M16 family.</text>
</comment>
<dbReference type="InterPro" id="IPR011765">
    <property type="entry name" value="Pept_M16_N"/>
</dbReference>
<dbReference type="RefSeq" id="WP_035072296.1">
    <property type="nucleotide sequence ID" value="NZ_JMIH01000015.1"/>
</dbReference>
<keyword evidence="5" id="KW-1185">Reference proteome</keyword>
<gene>
    <name evidence="4" type="ORF">EL17_06430</name>
</gene>
<dbReference type="Proteomes" id="UP000027821">
    <property type="component" value="Unassembled WGS sequence"/>
</dbReference>
<dbReference type="InterPro" id="IPR011249">
    <property type="entry name" value="Metalloenz_LuxS/M16"/>
</dbReference>
<evidence type="ECO:0000256" key="1">
    <source>
        <dbReference type="ARBA" id="ARBA00007261"/>
    </source>
</evidence>
<keyword evidence="4" id="KW-0378">Hydrolase</keyword>
<dbReference type="GO" id="GO:0006508">
    <property type="term" value="P:proteolysis"/>
    <property type="evidence" value="ECO:0007669"/>
    <property type="project" value="UniProtKB-KW"/>
</dbReference>
<evidence type="ECO:0000259" key="2">
    <source>
        <dbReference type="Pfam" id="PF00675"/>
    </source>
</evidence>
<dbReference type="eggNOG" id="COG0612">
    <property type="taxonomic scope" value="Bacteria"/>
</dbReference>
<protein>
    <submittedName>
        <fullName evidence="4">Zinc protease</fullName>
    </submittedName>
</protein>
<dbReference type="EMBL" id="JMIH01000015">
    <property type="protein sequence ID" value="KEO74369.1"/>
    <property type="molecule type" value="Genomic_DNA"/>
</dbReference>
<reference evidence="4 5" key="1">
    <citation type="submission" date="2014-04" db="EMBL/GenBank/DDBJ databases">
        <title>Characterization and application of a salt tolerant electro-active bacterium.</title>
        <authorList>
            <person name="Yang L."/>
            <person name="Wei S."/>
            <person name="Tay Q.X.M."/>
        </authorList>
    </citation>
    <scope>NUCLEOTIDE SEQUENCE [LARGE SCALE GENOMIC DNA]</scope>
    <source>
        <strain evidence="4 5">LY1</strain>
    </source>
</reference>
<dbReference type="SUPFAM" id="SSF63411">
    <property type="entry name" value="LuxS/MPP-like metallohydrolase"/>
    <property type="match status" value="2"/>
</dbReference>
<evidence type="ECO:0000313" key="4">
    <source>
        <dbReference type="EMBL" id="KEO74369.1"/>
    </source>
</evidence>
<dbReference type="OrthoDB" id="9811314at2"/>
<feature type="domain" description="Peptidase M16 C-terminal" evidence="3">
    <location>
        <begin position="166"/>
        <end position="341"/>
    </location>
</feature>